<evidence type="ECO:0000259" key="1">
    <source>
        <dbReference type="PROSITE" id="PS50404"/>
    </source>
</evidence>
<dbReference type="FunFam" id="3.40.30.10:FF:000035">
    <property type="entry name" value="hematopoietic prostaglandin D synthase"/>
    <property type="match status" value="1"/>
</dbReference>
<protein>
    <submittedName>
        <fullName evidence="3">S-crystallin SL11</fullName>
    </submittedName>
</protein>
<dbReference type="SFLD" id="SFLDG00363">
    <property type="entry name" value="AMPS_(cytGST):_Alpha-__Mu-__Pi"/>
    <property type="match status" value="1"/>
</dbReference>
<gene>
    <name evidence="3" type="ORF">HOLleu_12076</name>
</gene>
<dbReference type="InterPro" id="IPR004045">
    <property type="entry name" value="Glutathione_S-Trfase_N"/>
</dbReference>
<comment type="caution">
    <text evidence="3">The sequence shown here is derived from an EMBL/GenBank/DDBJ whole genome shotgun (WGS) entry which is preliminary data.</text>
</comment>
<dbReference type="Pfam" id="PF02798">
    <property type="entry name" value="GST_N"/>
    <property type="match status" value="1"/>
</dbReference>
<dbReference type="CDD" id="cd03192">
    <property type="entry name" value="GST_C_Sigma_like"/>
    <property type="match status" value="1"/>
</dbReference>
<dbReference type="InterPro" id="IPR010987">
    <property type="entry name" value="Glutathione-S-Trfase_C-like"/>
</dbReference>
<dbReference type="Pfam" id="PF14497">
    <property type="entry name" value="GST_C_3"/>
    <property type="match status" value="1"/>
</dbReference>
<dbReference type="PANTHER" id="PTHR11571">
    <property type="entry name" value="GLUTATHIONE S-TRANSFERASE"/>
    <property type="match status" value="1"/>
</dbReference>
<evidence type="ECO:0000313" key="4">
    <source>
        <dbReference type="Proteomes" id="UP001152320"/>
    </source>
</evidence>
<dbReference type="AlphaFoldDB" id="A0A9Q1C9M1"/>
<dbReference type="PROSITE" id="PS50404">
    <property type="entry name" value="GST_NTER"/>
    <property type="match status" value="1"/>
</dbReference>
<dbReference type="FunFam" id="1.20.1050.10:FF:000030">
    <property type="entry name" value="Glutathione S-transferase S1"/>
    <property type="match status" value="1"/>
</dbReference>
<proteinExistence type="predicted"/>
<evidence type="ECO:0000313" key="3">
    <source>
        <dbReference type="EMBL" id="KAJ8041291.1"/>
    </source>
</evidence>
<sequence length="205" mass="23412">MPHKYKLIYFNARGRAEGIRIAFAVAGQEFEDVRLSREEWPKYKEERGLNQVPALEVDGKLYPQSSAIARFVCRELGLYGSNNLEALQIDVVCEHLRDLGEKVIRFYFEKDEKVKEALQKEFFETFAPKILGQLEKILIENNGGDGFMVGDKLSMADIGIFSSITDGIERFKSGILADYPKLTGLVSRVQEIPNLKNYLETRPKE</sequence>
<dbReference type="InterPro" id="IPR004046">
    <property type="entry name" value="GST_C"/>
</dbReference>
<dbReference type="PANTHER" id="PTHR11571:SF150">
    <property type="entry name" value="GLUTATHIONE S-TRANSFERASE"/>
    <property type="match status" value="1"/>
</dbReference>
<dbReference type="CDD" id="cd03039">
    <property type="entry name" value="GST_N_Sigma_like"/>
    <property type="match status" value="1"/>
</dbReference>
<organism evidence="3 4">
    <name type="scientific">Holothuria leucospilota</name>
    <name type="common">Black long sea cucumber</name>
    <name type="synonym">Mertensiothuria leucospilota</name>
    <dbReference type="NCBI Taxonomy" id="206669"/>
    <lineage>
        <taxon>Eukaryota</taxon>
        <taxon>Metazoa</taxon>
        <taxon>Echinodermata</taxon>
        <taxon>Eleutherozoa</taxon>
        <taxon>Echinozoa</taxon>
        <taxon>Holothuroidea</taxon>
        <taxon>Aspidochirotacea</taxon>
        <taxon>Aspidochirotida</taxon>
        <taxon>Holothuriidae</taxon>
        <taxon>Holothuria</taxon>
    </lineage>
</organism>
<dbReference type="Gene3D" id="1.20.1050.10">
    <property type="match status" value="1"/>
</dbReference>
<dbReference type="InterPro" id="IPR040079">
    <property type="entry name" value="Glutathione_S-Trfase"/>
</dbReference>
<dbReference type="PROSITE" id="PS50405">
    <property type="entry name" value="GST_CTER"/>
    <property type="match status" value="1"/>
</dbReference>
<name>A0A9Q1C9M1_HOLLE</name>
<dbReference type="InterPro" id="IPR036249">
    <property type="entry name" value="Thioredoxin-like_sf"/>
</dbReference>
<dbReference type="SUPFAM" id="SSF47616">
    <property type="entry name" value="GST C-terminal domain-like"/>
    <property type="match status" value="1"/>
</dbReference>
<reference evidence="3" key="1">
    <citation type="submission" date="2021-10" db="EMBL/GenBank/DDBJ databases">
        <title>Tropical sea cucumber genome reveals ecological adaptation and Cuvierian tubules defense mechanism.</title>
        <authorList>
            <person name="Chen T."/>
        </authorList>
    </citation>
    <scope>NUCLEOTIDE SEQUENCE</scope>
    <source>
        <strain evidence="3">Nanhai2018</strain>
        <tissue evidence="3">Muscle</tissue>
    </source>
</reference>
<feature type="domain" description="GST C-terminal" evidence="2">
    <location>
        <begin position="82"/>
        <end position="205"/>
    </location>
</feature>
<accession>A0A9Q1C9M1</accession>
<dbReference type="GO" id="GO:0006749">
    <property type="term" value="P:glutathione metabolic process"/>
    <property type="evidence" value="ECO:0007669"/>
    <property type="project" value="TreeGrafter"/>
</dbReference>
<keyword evidence="4" id="KW-1185">Reference proteome</keyword>
<dbReference type="EMBL" id="JAIZAY010000005">
    <property type="protein sequence ID" value="KAJ8041291.1"/>
    <property type="molecule type" value="Genomic_DNA"/>
</dbReference>
<dbReference type="OrthoDB" id="414243at2759"/>
<dbReference type="SFLD" id="SFLDG01205">
    <property type="entry name" value="AMPS.1"/>
    <property type="match status" value="1"/>
</dbReference>
<evidence type="ECO:0000259" key="2">
    <source>
        <dbReference type="PROSITE" id="PS50405"/>
    </source>
</evidence>
<feature type="domain" description="GST N-terminal" evidence="1">
    <location>
        <begin position="3"/>
        <end position="80"/>
    </location>
</feature>
<dbReference type="Proteomes" id="UP001152320">
    <property type="component" value="Chromosome 5"/>
</dbReference>
<dbReference type="InterPro" id="IPR050213">
    <property type="entry name" value="GST_superfamily"/>
</dbReference>
<dbReference type="SUPFAM" id="SSF52833">
    <property type="entry name" value="Thioredoxin-like"/>
    <property type="match status" value="1"/>
</dbReference>
<dbReference type="GO" id="GO:0004364">
    <property type="term" value="F:glutathione transferase activity"/>
    <property type="evidence" value="ECO:0007669"/>
    <property type="project" value="TreeGrafter"/>
</dbReference>
<dbReference type="InterPro" id="IPR036282">
    <property type="entry name" value="Glutathione-S-Trfase_C_sf"/>
</dbReference>
<dbReference type="Gene3D" id="3.40.30.10">
    <property type="entry name" value="Glutaredoxin"/>
    <property type="match status" value="1"/>
</dbReference>
<dbReference type="SFLD" id="SFLDS00019">
    <property type="entry name" value="Glutathione_Transferase_(cytos"/>
    <property type="match status" value="1"/>
</dbReference>